<evidence type="ECO:0000256" key="2">
    <source>
        <dbReference type="SAM" id="Phobius"/>
    </source>
</evidence>
<dbReference type="OrthoDB" id="4770059at2759"/>
<feature type="region of interest" description="Disordered" evidence="1">
    <location>
        <begin position="197"/>
        <end position="249"/>
    </location>
</feature>
<evidence type="ECO:0000313" key="3">
    <source>
        <dbReference type="EMBL" id="KAF2839885.1"/>
    </source>
</evidence>
<organism evidence="3 4">
    <name type="scientific">Patellaria atrata CBS 101060</name>
    <dbReference type="NCBI Taxonomy" id="1346257"/>
    <lineage>
        <taxon>Eukaryota</taxon>
        <taxon>Fungi</taxon>
        <taxon>Dikarya</taxon>
        <taxon>Ascomycota</taxon>
        <taxon>Pezizomycotina</taxon>
        <taxon>Dothideomycetes</taxon>
        <taxon>Dothideomycetes incertae sedis</taxon>
        <taxon>Patellariales</taxon>
        <taxon>Patellariaceae</taxon>
        <taxon>Patellaria</taxon>
    </lineage>
</organism>
<accession>A0A9P4SDQ5</accession>
<protein>
    <submittedName>
        <fullName evidence="3">Uncharacterized protein</fullName>
    </submittedName>
</protein>
<keyword evidence="2" id="KW-0472">Membrane</keyword>
<dbReference type="AlphaFoldDB" id="A0A9P4SDQ5"/>
<gene>
    <name evidence="3" type="ORF">M501DRAFT_1057203</name>
</gene>
<reference evidence="3" key="1">
    <citation type="journal article" date="2020" name="Stud. Mycol.">
        <title>101 Dothideomycetes genomes: a test case for predicting lifestyles and emergence of pathogens.</title>
        <authorList>
            <person name="Haridas S."/>
            <person name="Albert R."/>
            <person name="Binder M."/>
            <person name="Bloem J."/>
            <person name="Labutti K."/>
            <person name="Salamov A."/>
            <person name="Andreopoulos B."/>
            <person name="Baker S."/>
            <person name="Barry K."/>
            <person name="Bills G."/>
            <person name="Bluhm B."/>
            <person name="Cannon C."/>
            <person name="Castanera R."/>
            <person name="Culley D."/>
            <person name="Daum C."/>
            <person name="Ezra D."/>
            <person name="Gonzalez J."/>
            <person name="Henrissat B."/>
            <person name="Kuo A."/>
            <person name="Liang C."/>
            <person name="Lipzen A."/>
            <person name="Lutzoni F."/>
            <person name="Magnuson J."/>
            <person name="Mondo S."/>
            <person name="Nolan M."/>
            <person name="Ohm R."/>
            <person name="Pangilinan J."/>
            <person name="Park H.-J."/>
            <person name="Ramirez L."/>
            <person name="Alfaro M."/>
            <person name="Sun H."/>
            <person name="Tritt A."/>
            <person name="Yoshinaga Y."/>
            <person name="Zwiers L.-H."/>
            <person name="Turgeon B."/>
            <person name="Goodwin S."/>
            <person name="Spatafora J."/>
            <person name="Crous P."/>
            <person name="Grigoriev I."/>
        </authorList>
    </citation>
    <scope>NUCLEOTIDE SEQUENCE</scope>
    <source>
        <strain evidence="3">CBS 101060</strain>
    </source>
</reference>
<name>A0A9P4SDQ5_9PEZI</name>
<keyword evidence="2" id="KW-1133">Transmembrane helix</keyword>
<feature type="compositionally biased region" description="Polar residues" evidence="1">
    <location>
        <begin position="206"/>
        <end position="220"/>
    </location>
</feature>
<feature type="region of interest" description="Disordered" evidence="1">
    <location>
        <begin position="283"/>
        <end position="318"/>
    </location>
</feature>
<dbReference type="Proteomes" id="UP000799429">
    <property type="component" value="Unassembled WGS sequence"/>
</dbReference>
<feature type="compositionally biased region" description="Basic and acidic residues" evidence="1">
    <location>
        <begin position="299"/>
        <end position="314"/>
    </location>
</feature>
<dbReference type="EMBL" id="MU006094">
    <property type="protein sequence ID" value="KAF2839885.1"/>
    <property type="molecule type" value="Genomic_DNA"/>
</dbReference>
<feature type="transmembrane region" description="Helical" evidence="2">
    <location>
        <begin position="255"/>
        <end position="276"/>
    </location>
</feature>
<evidence type="ECO:0000256" key="1">
    <source>
        <dbReference type="SAM" id="MobiDB-lite"/>
    </source>
</evidence>
<feature type="compositionally biased region" description="Polar residues" evidence="1">
    <location>
        <begin position="228"/>
        <end position="249"/>
    </location>
</feature>
<proteinExistence type="predicted"/>
<keyword evidence="2" id="KW-0812">Transmembrane</keyword>
<keyword evidence="4" id="KW-1185">Reference proteome</keyword>
<evidence type="ECO:0000313" key="4">
    <source>
        <dbReference type="Proteomes" id="UP000799429"/>
    </source>
</evidence>
<comment type="caution">
    <text evidence="3">The sequence shown here is derived from an EMBL/GenBank/DDBJ whole genome shotgun (WGS) entry which is preliminary data.</text>
</comment>
<sequence>MAGYPPLTTLFVPPSDCARIWRYAGEGETDIFGYSRGTRLYKDITAPSDNIIPCESCFDRCKPSGWTYPPASFSPGICPFGYVTVDTKTDGESSTDAACCPEGLTFTSASIGSAPATWFCGGNFFTSTAIDRIGLEQVSRPTGYSYPLVHTTVGPGTKFAWPIFVAWHDNELSSLEEAAQAGLDAVASSTSATSFSLTTTETGSSNMPTDSSTLVLTSGSPADITPGRTAQTVPQTSTSNPDAGSSSSSLTAGEIAAIPISVSAAIFLAGIAVYVLRRRRRNDSSGKLGGAELDASNSHPREIDAVEPGSREMEAVGSSRWEAGGKALFELEAPVQRSELEGEKLSRPELR</sequence>